<dbReference type="RefSeq" id="WP_255845545.1">
    <property type="nucleotide sequence ID" value="NZ_CP094358.1"/>
</dbReference>
<dbReference type="Proteomes" id="UP000831290">
    <property type="component" value="Chromosome"/>
</dbReference>
<dbReference type="EMBL" id="CP094358">
    <property type="protein sequence ID" value="UOB18928.1"/>
    <property type="molecule type" value="Genomic_DNA"/>
</dbReference>
<name>A0A9E6ZW91_9FLAO</name>
<dbReference type="KEGG" id="fbm:MQE35_06445"/>
<dbReference type="SUPFAM" id="SSF82185">
    <property type="entry name" value="Histone H3 K4-specific methyltransferase SET7/9 N-terminal domain"/>
    <property type="match status" value="1"/>
</dbReference>
<keyword evidence="2" id="KW-1185">Reference proteome</keyword>
<evidence type="ECO:0000313" key="1">
    <source>
        <dbReference type="EMBL" id="UOB18928.1"/>
    </source>
</evidence>
<gene>
    <name evidence="1" type="ORF">MQE35_06445</name>
</gene>
<proteinExistence type="predicted"/>
<organism evidence="1 2">
    <name type="scientific">Abyssalbus ytuae</name>
    <dbReference type="NCBI Taxonomy" id="2926907"/>
    <lineage>
        <taxon>Bacteria</taxon>
        <taxon>Pseudomonadati</taxon>
        <taxon>Bacteroidota</taxon>
        <taxon>Flavobacteriia</taxon>
        <taxon>Flavobacteriales</taxon>
        <taxon>Flavobacteriaceae</taxon>
        <taxon>Abyssalbus</taxon>
    </lineage>
</organism>
<evidence type="ECO:0000313" key="2">
    <source>
        <dbReference type="Proteomes" id="UP000831290"/>
    </source>
</evidence>
<dbReference type="AlphaFoldDB" id="A0A9E6ZW91"/>
<sequence length="154" mass="17844">MKKLILLLIILTSCKSNSQDIKEIKYSDLDIIISKDSAMVFSVNNKLLNGKYKFIYEGSTHYALGKFVDGRGEGKSEYYIDGMLKGTNELQNGLQNDLSIIYDKTGEVKWKIEMVNGKKHGLCWTKDVGEEYYIMDKKVTKEEFEDYEQNKKRQ</sequence>
<reference evidence="1" key="1">
    <citation type="submission" date="2022-03" db="EMBL/GenBank/DDBJ databases">
        <title>Description of Abyssus ytuae gen. nov., sp. nov., a novel member of the family Flavobacteriaceae isolated from the sediment of Mariana Trench.</title>
        <authorList>
            <person name="Zhang J."/>
            <person name="Xu X."/>
        </authorList>
    </citation>
    <scope>NUCLEOTIDE SEQUENCE</scope>
    <source>
        <strain evidence="1">MT3330</strain>
    </source>
</reference>
<evidence type="ECO:0008006" key="3">
    <source>
        <dbReference type="Google" id="ProtNLM"/>
    </source>
</evidence>
<protein>
    <recommendedName>
        <fullName evidence="3">MORN repeat protein</fullName>
    </recommendedName>
</protein>
<accession>A0A9E6ZW91</accession>